<keyword evidence="9" id="KW-1185">Reference proteome</keyword>
<name>A0AAD7LY34_QUISA</name>
<accession>A0AAD7LY34</accession>
<evidence type="ECO:0000256" key="3">
    <source>
        <dbReference type="ARBA" id="ARBA00022989"/>
    </source>
</evidence>
<evidence type="ECO:0000256" key="4">
    <source>
        <dbReference type="ARBA" id="ARBA00023136"/>
    </source>
</evidence>
<organism evidence="8 9">
    <name type="scientific">Quillaja saponaria</name>
    <name type="common">Soap bark tree</name>
    <dbReference type="NCBI Taxonomy" id="32244"/>
    <lineage>
        <taxon>Eukaryota</taxon>
        <taxon>Viridiplantae</taxon>
        <taxon>Streptophyta</taxon>
        <taxon>Embryophyta</taxon>
        <taxon>Tracheophyta</taxon>
        <taxon>Spermatophyta</taxon>
        <taxon>Magnoliopsida</taxon>
        <taxon>eudicotyledons</taxon>
        <taxon>Gunneridae</taxon>
        <taxon>Pentapetalae</taxon>
        <taxon>rosids</taxon>
        <taxon>fabids</taxon>
        <taxon>Fabales</taxon>
        <taxon>Quillajaceae</taxon>
        <taxon>Quillaja</taxon>
    </lineage>
</organism>
<feature type="compositionally biased region" description="Polar residues" evidence="5">
    <location>
        <begin position="108"/>
        <end position="123"/>
    </location>
</feature>
<dbReference type="InterPro" id="IPR004864">
    <property type="entry name" value="LEA_2"/>
</dbReference>
<dbReference type="PANTHER" id="PTHR31234">
    <property type="entry name" value="LATE EMBRYOGENESIS ABUNDANT (LEA) HYDROXYPROLINE-RICH GLYCOPROTEIN FAMILY"/>
    <property type="match status" value="1"/>
</dbReference>
<feature type="region of interest" description="Disordered" evidence="5">
    <location>
        <begin position="75"/>
        <end position="125"/>
    </location>
</feature>
<feature type="transmembrane region" description="Helical" evidence="6">
    <location>
        <begin position="39"/>
        <end position="64"/>
    </location>
</feature>
<dbReference type="PANTHER" id="PTHR31234:SF6">
    <property type="entry name" value="LATE EMBRYOGENESIS ABUNDANT PROTEIN LEA-2 SUBGROUP DOMAIN-CONTAINING PROTEIN"/>
    <property type="match status" value="1"/>
</dbReference>
<evidence type="ECO:0000256" key="2">
    <source>
        <dbReference type="ARBA" id="ARBA00022692"/>
    </source>
</evidence>
<evidence type="ECO:0000313" key="9">
    <source>
        <dbReference type="Proteomes" id="UP001163823"/>
    </source>
</evidence>
<feature type="domain" description="Late embryogenesis abundant protein LEA-2 subgroup" evidence="7">
    <location>
        <begin position="203"/>
        <end position="303"/>
    </location>
</feature>
<keyword evidence="2 6" id="KW-0812">Transmembrane</keyword>
<evidence type="ECO:0000256" key="1">
    <source>
        <dbReference type="ARBA" id="ARBA00004167"/>
    </source>
</evidence>
<keyword evidence="4 6" id="KW-0472">Membrane</keyword>
<dbReference type="GO" id="GO:0098542">
    <property type="term" value="P:defense response to other organism"/>
    <property type="evidence" value="ECO:0007669"/>
    <property type="project" value="InterPro"/>
</dbReference>
<keyword evidence="3 6" id="KW-1133">Transmembrane helix</keyword>
<evidence type="ECO:0000313" key="8">
    <source>
        <dbReference type="EMBL" id="KAJ7966428.1"/>
    </source>
</evidence>
<feature type="compositionally biased region" description="Low complexity" evidence="5">
    <location>
        <begin position="81"/>
        <end position="106"/>
    </location>
</feature>
<protein>
    <submittedName>
        <fullName evidence="8">Late embryogenesis abundant protein</fullName>
    </submittedName>
</protein>
<dbReference type="InterPro" id="IPR044839">
    <property type="entry name" value="NDR1-like"/>
</dbReference>
<dbReference type="Proteomes" id="UP001163823">
    <property type="component" value="Chromosome 6"/>
</dbReference>
<comment type="caution">
    <text evidence="8">The sequence shown here is derived from an EMBL/GenBank/DDBJ whole genome shotgun (WGS) entry which is preliminary data.</text>
</comment>
<dbReference type="EMBL" id="JARAOO010000006">
    <property type="protein sequence ID" value="KAJ7966428.1"/>
    <property type="molecule type" value="Genomic_DNA"/>
</dbReference>
<dbReference type="KEGG" id="qsa:O6P43_015901"/>
<comment type="subcellular location">
    <subcellularLocation>
        <location evidence="1">Membrane</location>
        <topology evidence="1">Single-pass membrane protein</topology>
    </subcellularLocation>
</comment>
<sequence length="340" mass="37940">MRWKDPVGLLGWVGYLSLSLSLSLSYTDLLFLSQTPNSLLLQLFLSHSITLQFFSSSIPHHILILSNPPIMTDRVYPSSKPTTNGTNGTAPPPAVTAATNTSTAANKSHLNNPTRQPYRPQSQYHRRRRSNRSLCCCFCFWTILILLALALLASIVGAALYILYHPHRPQFSITNLRIAKLNLTISPDSSSHLSSLFNLTLIAKNPNNHLIFYYDPFTVTSLSNSVQIGNGSLPAFVSDKKNETSFRAIILSDSRDLDTDSVTSLRPDLKKTKGFPIKIQMDTRVKLKMEWLKLKKVGIRVTCEGIKGFVPKGKSPSVASVSDTKCKVDLRIKIWKFTFS</sequence>
<gene>
    <name evidence="8" type="ORF">O6P43_015901</name>
</gene>
<dbReference type="GO" id="GO:0005886">
    <property type="term" value="C:plasma membrane"/>
    <property type="evidence" value="ECO:0007669"/>
    <property type="project" value="TreeGrafter"/>
</dbReference>
<evidence type="ECO:0000256" key="6">
    <source>
        <dbReference type="SAM" id="Phobius"/>
    </source>
</evidence>
<reference evidence="8" key="1">
    <citation type="journal article" date="2023" name="Science">
        <title>Elucidation of the pathway for biosynthesis of saponin adjuvants from the soapbark tree.</title>
        <authorList>
            <person name="Reed J."/>
            <person name="Orme A."/>
            <person name="El-Demerdash A."/>
            <person name="Owen C."/>
            <person name="Martin L.B.B."/>
            <person name="Misra R.C."/>
            <person name="Kikuchi S."/>
            <person name="Rejzek M."/>
            <person name="Martin A.C."/>
            <person name="Harkess A."/>
            <person name="Leebens-Mack J."/>
            <person name="Louveau T."/>
            <person name="Stephenson M.J."/>
            <person name="Osbourn A."/>
        </authorList>
    </citation>
    <scope>NUCLEOTIDE SEQUENCE</scope>
    <source>
        <strain evidence="8">S10</strain>
    </source>
</reference>
<evidence type="ECO:0000259" key="7">
    <source>
        <dbReference type="Pfam" id="PF03168"/>
    </source>
</evidence>
<dbReference type="AlphaFoldDB" id="A0AAD7LY34"/>
<dbReference type="Pfam" id="PF03168">
    <property type="entry name" value="LEA_2"/>
    <property type="match status" value="1"/>
</dbReference>
<evidence type="ECO:0000256" key="5">
    <source>
        <dbReference type="SAM" id="MobiDB-lite"/>
    </source>
</evidence>
<feature type="transmembrane region" description="Helical" evidence="6">
    <location>
        <begin position="134"/>
        <end position="164"/>
    </location>
</feature>
<proteinExistence type="predicted"/>